<dbReference type="OrthoDB" id="9795501at2"/>
<dbReference type="Proteomes" id="UP000194474">
    <property type="component" value="Unassembled WGS sequence"/>
</dbReference>
<protein>
    <submittedName>
        <fullName evidence="3">UDP-2-acetamido-2,6-beta-L-arabino-hexul-4-ose reductase</fullName>
    </submittedName>
</protein>
<evidence type="ECO:0000259" key="2">
    <source>
        <dbReference type="Pfam" id="PF14667"/>
    </source>
</evidence>
<dbReference type="InterPro" id="IPR050177">
    <property type="entry name" value="Lipid_A_modif_metabolic_enz"/>
</dbReference>
<dbReference type="InterPro" id="IPR011051">
    <property type="entry name" value="RmlC_Cupin_sf"/>
</dbReference>
<dbReference type="CDD" id="cd07007">
    <property type="entry name" value="cupin_CapF-like_C"/>
    <property type="match status" value="1"/>
</dbReference>
<keyword evidence="4" id="KW-1185">Reference proteome</keyword>
<dbReference type="InterPro" id="IPR014710">
    <property type="entry name" value="RmlC-like_jellyroll"/>
</dbReference>
<dbReference type="AlphaFoldDB" id="A0A1Y6G640"/>
<sequence>MPTIAVTGANGFIGRNLVVRLGEANHQIIEIARDLDFAAMVEKLSGAEFVVHLAGVNRPETEAEFETGNVGMSEKLARALHQLEQPLPLVFSSSIHADLDNPYGRSKRAAEAVLVEYGKVAGAPVHIWRLPNVFGKWCRPNYNSVVATFCNNIAKGLPIKVTDPGAALHLVYIDDVVDALLALIANGGAQPVSVEPAYQTTLGELVTEIETLRDSRQTLVTGAVGTGFRRALHATYLSYLEPVNFSYPLVTHTDPRGTFAEMLRTPDAGQFSFFTAHPGITRGGHYHHSKTEKFLVVQGKARFGFRHVLTDETFTLDTDASLPQVVETVPGWSHDITNIGDDTMVVMLWANEVFDRNKPDTITARVLP</sequence>
<dbReference type="Gene3D" id="2.60.120.10">
    <property type="entry name" value="Jelly Rolls"/>
    <property type="match status" value="1"/>
</dbReference>
<proteinExistence type="predicted"/>
<dbReference type="Pfam" id="PF01370">
    <property type="entry name" value="Epimerase"/>
    <property type="match status" value="1"/>
</dbReference>
<reference evidence="4" key="1">
    <citation type="submission" date="2017-04" db="EMBL/GenBank/DDBJ databases">
        <authorList>
            <person name="Varghese N."/>
            <person name="Submissions S."/>
        </authorList>
    </citation>
    <scope>NUCLEOTIDE SEQUENCE [LARGE SCALE GENOMIC DNA]</scope>
</reference>
<dbReference type="SUPFAM" id="SSF51735">
    <property type="entry name" value="NAD(P)-binding Rossmann-fold domains"/>
    <property type="match status" value="1"/>
</dbReference>
<accession>A0A1Y6G640</accession>
<name>A0A1Y6G640_9HYPH</name>
<feature type="domain" description="NAD-dependent epimerase/dehydratase" evidence="1">
    <location>
        <begin position="4"/>
        <end position="186"/>
    </location>
</feature>
<feature type="domain" description="Capsular polysaccharide assembling protein CapF C-terminal" evidence="2">
    <location>
        <begin position="252"/>
        <end position="362"/>
    </location>
</feature>
<gene>
    <name evidence="3" type="ORF">SAMN06295905_2825</name>
</gene>
<evidence type="ECO:0000313" key="3">
    <source>
        <dbReference type="EMBL" id="SMQ85546.1"/>
    </source>
</evidence>
<dbReference type="Gene3D" id="3.40.50.720">
    <property type="entry name" value="NAD(P)-binding Rossmann-like Domain"/>
    <property type="match status" value="1"/>
</dbReference>
<dbReference type="PANTHER" id="PTHR43245:SF55">
    <property type="entry name" value="NAD(P)-BINDING DOMAIN-CONTAINING PROTEIN"/>
    <property type="match status" value="1"/>
</dbReference>
<organism evidence="3 4">
    <name type="scientific">Devosia lucknowensis</name>
    <dbReference type="NCBI Taxonomy" id="1096929"/>
    <lineage>
        <taxon>Bacteria</taxon>
        <taxon>Pseudomonadati</taxon>
        <taxon>Pseudomonadota</taxon>
        <taxon>Alphaproteobacteria</taxon>
        <taxon>Hyphomicrobiales</taxon>
        <taxon>Devosiaceae</taxon>
        <taxon>Devosia</taxon>
    </lineage>
</organism>
<dbReference type="InterPro" id="IPR036291">
    <property type="entry name" value="NAD(P)-bd_dom_sf"/>
</dbReference>
<evidence type="ECO:0000313" key="4">
    <source>
        <dbReference type="Proteomes" id="UP000194474"/>
    </source>
</evidence>
<dbReference type="EMBL" id="FXWK01000002">
    <property type="protein sequence ID" value="SMQ85546.1"/>
    <property type="molecule type" value="Genomic_DNA"/>
</dbReference>
<dbReference type="InterPro" id="IPR029303">
    <property type="entry name" value="CapF_C"/>
</dbReference>
<dbReference type="InterPro" id="IPR001509">
    <property type="entry name" value="Epimerase_deHydtase"/>
</dbReference>
<evidence type="ECO:0000259" key="1">
    <source>
        <dbReference type="Pfam" id="PF01370"/>
    </source>
</evidence>
<dbReference type="PANTHER" id="PTHR43245">
    <property type="entry name" value="BIFUNCTIONAL POLYMYXIN RESISTANCE PROTEIN ARNA"/>
    <property type="match status" value="1"/>
</dbReference>
<dbReference type="NCBIfam" id="NF047837">
    <property type="entry name" value="UDPAcbARedWbcJ"/>
    <property type="match status" value="1"/>
</dbReference>
<dbReference type="RefSeq" id="WP_086471198.1">
    <property type="nucleotide sequence ID" value="NZ_FXWK01000002.1"/>
</dbReference>
<dbReference type="Pfam" id="PF14667">
    <property type="entry name" value="Polysacc_synt_C"/>
    <property type="match status" value="1"/>
</dbReference>
<dbReference type="SUPFAM" id="SSF51182">
    <property type="entry name" value="RmlC-like cupins"/>
    <property type="match status" value="1"/>
</dbReference>